<dbReference type="AlphaFoldDB" id="A0A8D8J240"/>
<dbReference type="EMBL" id="HBUE01163435">
    <property type="protein sequence ID" value="CAG6511395.1"/>
    <property type="molecule type" value="Transcribed_RNA"/>
</dbReference>
<sequence length="104" mass="12478">MYFRSVAADKFGEAWLFLRQGRNRSTMSNKVRLQTRSRIKHRSISPKLRKFILFVFFDSTKTLKGAFPMTKIIKYYPLQLLVLIKSFLEIFSKRLENYNLCEIF</sequence>
<evidence type="ECO:0000313" key="1">
    <source>
        <dbReference type="EMBL" id="CAG6562818.1"/>
    </source>
</evidence>
<proteinExistence type="predicted"/>
<accession>A0A8D8J240</accession>
<dbReference type="EMBL" id="HBUE01000899">
    <property type="protein sequence ID" value="CAG6443740.1"/>
    <property type="molecule type" value="Transcribed_RNA"/>
</dbReference>
<reference evidence="1" key="1">
    <citation type="submission" date="2021-05" db="EMBL/GenBank/DDBJ databases">
        <authorList>
            <person name="Alioto T."/>
            <person name="Alioto T."/>
            <person name="Gomez Garrido J."/>
        </authorList>
    </citation>
    <scope>NUCLEOTIDE SEQUENCE</scope>
</reference>
<protein>
    <submittedName>
        <fullName evidence="1">(northern house mosquito) hypothetical protein</fullName>
    </submittedName>
</protein>
<organism evidence="1">
    <name type="scientific">Culex pipiens</name>
    <name type="common">House mosquito</name>
    <dbReference type="NCBI Taxonomy" id="7175"/>
    <lineage>
        <taxon>Eukaryota</taxon>
        <taxon>Metazoa</taxon>
        <taxon>Ecdysozoa</taxon>
        <taxon>Arthropoda</taxon>
        <taxon>Hexapoda</taxon>
        <taxon>Insecta</taxon>
        <taxon>Pterygota</taxon>
        <taxon>Neoptera</taxon>
        <taxon>Endopterygota</taxon>
        <taxon>Diptera</taxon>
        <taxon>Nematocera</taxon>
        <taxon>Culicoidea</taxon>
        <taxon>Culicidae</taxon>
        <taxon>Culicinae</taxon>
        <taxon>Culicini</taxon>
        <taxon>Culex</taxon>
        <taxon>Culex</taxon>
    </lineage>
</organism>
<dbReference type="EMBL" id="HBUE01268666">
    <property type="protein sequence ID" value="CAG6562818.1"/>
    <property type="molecule type" value="Transcribed_RNA"/>
</dbReference>
<name>A0A8D8J240_CULPI</name>